<evidence type="ECO:0008006" key="3">
    <source>
        <dbReference type="Google" id="ProtNLM"/>
    </source>
</evidence>
<keyword evidence="2" id="KW-1185">Reference proteome</keyword>
<protein>
    <recommendedName>
        <fullName evidence="3">SEC-C motif-containing protein</fullName>
    </recommendedName>
</protein>
<dbReference type="RefSeq" id="WP_146228666.1">
    <property type="nucleotide sequence ID" value="NZ_JAMOFZ010000007.1"/>
</dbReference>
<proteinExistence type="predicted"/>
<organism evidence="1 2">
    <name type="scientific">Xylophilus ampelinus</name>
    <dbReference type="NCBI Taxonomy" id="54067"/>
    <lineage>
        <taxon>Bacteria</taxon>
        <taxon>Pseudomonadati</taxon>
        <taxon>Pseudomonadota</taxon>
        <taxon>Betaproteobacteria</taxon>
        <taxon>Burkholderiales</taxon>
        <taxon>Xylophilus</taxon>
    </lineage>
</organism>
<evidence type="ECO:0000313" key="1">
    <source>
        <dbReference type="EMBL" id="PYE78467.1"/>
    </source>
</evidence>
<dbReference type="Proteomes" id="UP000247540">
    <property type="component" value="Unassembled WGS sequence"/>
</dbReference>
<comment type="caution">
    <text evidence="1">The sequence shown here is derived from an EMBL/GenBank/DDBJ whole genome shotgun (WGS) entry which is preliminary data.</text>
</comment>
<dbReference type="AlphaFoldDB" id="A0A318SUT8"/>
<name>A0A318SUT8_9BURK</name>
<gene>
    <name evidence="1" type="ORF">DFQ15_107117</name>
</gene>
<dbReference type="EMBL" id="QJTC01000007">
    <property type="protein sequence ID" value="PYE78467.1"/>
    <property type="molecule type" value="Genomic_DNA"/>
</dbReference>
<dbReference type="OrthoDB" id="1551443at2"/>
<reference evidence="1 2" key="1">
    <citation type="submission" date="2018-06" db="EMBL/GenBank/DDBJ databases">
        <title>Genomic Encyclopedia of Type Strains, Phase III (KMG-III): the genomes of soil and plant-associated and newly described type strains.</title>
        <authorList>
            <person name="Whitman W."/>
        </authorList>
    </citation>
    <scope>NUCLEOTIDE SEQUENCE [LARGE SCALE GENOMIC DNA]</scope>
    <source>
        <strain evidence="1 2">CECT 7646</strain>
    </source>
</reference>
<evidence type="ECO:0000313" key="2">
    <source>
        <dbReference type="Proteomes" id="UP000247540"/>
    </source>
</evidence>
<accession>A0A318SUT8</accession>
<sequence>MKYEYPVTPADPTNDCIKAIQGALAIETEPVYITVHPAEGAVCDECFPNVSSQVERNGGQQVLGWTVWELPGAFYEAEFHAVWEQPDGSLVDVTPKRYEARRILFLIDGKARYEGRQVNSLRIPVSRDPAVLDFIKASNAEFEILNEGDRSTQHGQIALSGSDLNRYDAIQQMKVDSFLKLRRVVRDIGPYTPCVCGCGRKGKWCASAR</sequence>